<name>A0A0D6EPT5_SPOSA</name>
<dbReference type="OrthoDB" id="432685at2759"/>
<feature type="binding site" evidence="11">
    <location>
        <position position="161"/>
    </location>
    <ligand>
        <name>FAD</name>
        <dbReference type="ChEBI" id="CHEBI:57692"/>
    </ligand>
</feature>
<proteinExistence type="inferred from homology"/>
<dbReference type="SUPFAM" id="SSF52343">
    <property type="entry name" value="Ferredoxin reductase-like, C-terminal NADP-linked domain"/>
    <property type="match status" value="2"/>
</dbReference>
<dbReference type="InterPro" id="IPR008333">
    <property type="entry name" value="Cbr1-like_FAD-bd_dom"/>
</dbReference>
<keyword evidence="9" id="KW-0560">Oxidoreductase</keyword>
<dbReference type="PANTHER" id="PTHR19370">
    <property type="entry name" value="NADH-CYTOCHROME B5 REDUCTASE"/>
    <property type="match status" value="1"/>
</dbReference>
<dbReference type="Pfam" id="PF00970">
    <property type="entry name" value="FAD_binding_6"/>
    <property type="match status" value="1"/>
</dbReference>
<keyword evidence="6" id="KW-1000">Mitochondrion outer membrane</keyword>
<keyword evidence="4 11" id="KW-0285">Flavoprotein</keyword>
<dbReference type="PRINTS" id="PR00406">
    <property type="entry name" value="CYTB5RDTASE"/>
</dbReference>
<dbReference type="Gene3D" id="2.40.30.10">
    <property type="entry name" value="Translation factors"/>
    <property type="match status" value="1"/>
</dbReference>
<evidence type="ECO:0000256" key="8">
    <source>
        <dbReference type="ARBA" id="ARBA00022989"/>
    </source>
</evidence>
<dbReference type="Proteomes" id="UP000243876">
    <property type="component" value="Unassembled WGS sequence"/>
</dbReference>
<evidence type="ECO:0000256" key="9">
    <source>
        <dbReference type="ARBA" id="ARBA00023002"/>
    </source>
</evidence>
<feature type="binding site" evidence="11">
    <location>
        <position position="107"/>
    </location>
    <ligand>
        <name>FAD</name>
        <dbReference type="ChEBI" id="CHEBI:57692"/>
    </ligand>
</feature>
<comment type="similarity">
    <text evidence="3">Belongs to the flavoprotein pyridine nucleotide cytochrome reductase family.</text>
</comment>
<dbReference type="EMBL" id="CENE01000019">
    <property type="protein sequence ID" value="CEQ41949.1"/>
    <property type="molecule type" value="Genomic_DNA"/>
</dbReference>
<evidence type="ECO:0000259" key="13">
    <source>
        <dbReference type="PROSITE" id="PS51384"/>
    </source>
</evidence>
<gene>
    <name evidence="14" type="primary">SPOSA6832_03719</name>
</gene>
<evidence type="ECO:0000256" key="4">
    <source>
        <dbReference type="ARBA" id="ARBA00022630"/>
    </source>
</evidence>
<organism evidence="14 15">
    <name type="scientific">Sporidiobolus salmonicolor</name>
    <name type="common">Yeast-like fungus</name>
    <name type="synonym">Sporobolomyces salmonicolor</name>
    <dbReference type="NCBI Taxonomy" id="5005"/>
    <lineage>
        <taxon>Eukaryota</taxon>
        <taxon>Fungi</taxon>
        <taxon>Dikarya</taxon>
        <taxon>Basidiomycota</taxon>
        <taxon>Pucciniomycotina</taxon>
        <taxon>Microbotryomycetes</taxon>
        <taxon>Sporidiobolales</taxon>
        <taxon>Sporidiobolaceae</taxon>
        <taxon>Sporobolomyces</taxon>
    </lineage>
</organism>
<keyword evidence="5 12" id="KW-0812">Transmembrane</keyword>
<evidence type="ECO:0000256" key="7">
    <source>
        <dbReference type="ARBA" id="ARBA00022827"/>
    </source>
</evidence>
<evidence type="ECO:0000256" key="2">
    <source>
        <dbReference type="ARBA" id="ARBA00004294"/>
    </source>
</evidence>
<keyword evidence="8 12" id="KW-1133">Transmembrane helix</keyword>
<dbReference type="Pfam" id="PF00175">
    <property type="entry name" value="NAD_binding_1"/>
    <property type="match status" value="1"/>
</dbReference>
<keyword evidence="10 12" id="KW-0472">Membrane</keyword>
<dbReference type="GO" id="GO:0005741">
    <property type="term" value="C:mitochondrial outer membrane"/>
    <property type="evidence" value="ECO:0007669"/>
    <property type="project" value="UniProtKB-SubCell"/>
</dbReference>
<evidence type="ECO:0000256" key="6">
    <source>
        <dbReference type="ARBA" id="ARBA00022787"/>
    </source>
</evidence>
<sequence length="358" mass="39117">MLAVWGQLEQQHQLAVGAAVGLALLVAALLSLKPKAKPALDSTKWQKFKLVDKIVISPNTAIPPPQADPLPDSYRFALPRGQVLGLPIGQHVSVSATINGKLVQRSYTPTSSDDDIGFFDLLIKVRPRPPSFSFSSRSKEPGKLTMLELASSQSYPTGNISRHFSELKVGDYVDVKGPKGQMRYSPEFANKIGMIAGGTGITPMLVRRLARATSCLNAPLQFLTLLSPRSLSLSLFQQIIRAALKNPLDKTQLSLIYANVSFEDILLKAELDRLASEHPEQFKVYYVLNNPPEGWTGGVGFVNSEMIGKHLPGHAENSKMLLCGPPPMMGAMKAVLLNDYKWPAPKTISKMGDPVFLF</sequence>
<evidence type="ECO:0000256" key="10">
    <source>
        <dbReference type="ARBA" id="ARBA00023136"/>
    </source>
</evidence>
<dbReference type="PROSITE" id="PS51384">
    <property type="entry name" value="FAD_FR"/>
    <property type="match status" value="1"/>
</dbReference>
<evidence type="ECO:0000256" key="1">
    <source>
        <dbReference type="ARBA" id="ARBA00001974"/>
    </source>
</evidence>
<dbReference type="InterPro" id="IPR017938">
    <property type="entry name" value="Riboflavin_synthase-like_b-brl"/>
</dbReference>
<dbReference type="CDD" id="cd06183">
    <property type="entry name" value="cyt_b5_reduct_like"/>
    <property type="match status" value="1"/>
</dbReference>
<dbReference type="PANTHER" id="PTHR19370:SF184">
    <property type="entry name" value="NADH-CYTOCHROME B5 REDUCTASE-LIKE"/>
    <property type="match status" value="1"/>
</dbReference>
<protein>
    <submittedName>
        <fullName evidence="14">SPOSA6832_03719-mRNA-1:cds</fullName>
    </submittedName>
</protein>
<reference evidence="15" key="1">
    <citation type="submission" date="2015-02" db="EMBL/GenBank/DDBJ databases">
        <authorList>
            <person name="Gon?alves P."/>
        </authorList>
    </citation>
    <scope>NUCLEOTIDE SEQUENCE [LARGE SCALE GENOMIC DNA]</scope>
</reference>
<dbReference type="SUPFAM" id="SSF63380">
    <property type="entry name" value="Riboflavin synthase domain-like"/>
    <property type="match status" value="1"/>
</dbReference>
<dbReference type="GO" id="GO:0016491">
    <property type="term" value="F:oxidoreductase activity"/>
    <property type="evidence" value="ECO:0007669"/>
    <property type="project" value="UniProtKB-KW"/>
</dbReference>
<accession>A0A0D6EPT5</accession>
<dbReference type="InterPro" id="IPR039261">
    <property type="entry name" value="FNR_nucleotide-bd"/>
</dbReference>
<feature type="binding site" evidence="11">
    <location>
        <position position="160"/>
    </location>
    <ligand>
        <name>FAD</name>
        <dbReference type="ChEBI" id="CHEBI:57692"/>
    </ligand>
</feature>
<dbReference type="Gene3D" id="3.40.50.80">
    <property type="entry name" value="Nucleotide-binding domain of ferredoxin-NADP reductase (FNR) module"/>
    <property type="match status" value="1"/>
</dbReference>
<dbReference type="FunFam" id="3.40.50.80:FF:000019">
    <property type="entry name" value="NADH-cytochrome b5 reductase"/>
    <property type="match status" value="1"/>
</dbReference>
<keyword evidence="15" id="KW-1185">Reference proteome</keyword>
<dbReference type="InterPro" id="IPR017927">
    <property type="entry name" value="FAD-bd_FR_type"/>
</dbReference>
<feature type="domain" description="FAD-binding FR-type" evidence="13">
    <location>
        <begin position="43"/>
        <end position="185"/>
    </location>
</feature>
<keyword evidence="7 11" id="KW-0274">FAD</keyword>
<comment type="cofactor">
    <cofactor evidence="1 11">
        <name>FAD</name>
        <dbReference type="ChEBI" id="CHEBI:57692"/>
    </cofactor>
</comment>
<evidence type="ECO:0000256" key="5">
    <source>
        <dbReference type="ARBA" id="ARBA00022692"/>
    </source>
</evidence>
<dbReference type="InterPro" id="IPR001834">
    <property type="entry name" value="CBR-like"/>
</dbReference>
<evidence type="ECO:0000256" key="3">
    <source>
        <dbReference type="ARBA" id="ARBA00006105"/>
    </source>
</evidence>
<comment type="subcellular location">
    <subcellularLocation>
        <location evidence="2">Mitochondrion outer membrane</location>
    </subcellularLocation>
</comment>
<evidence type="ECO:0000313" key="15">
    <source>
        <dbReference type="Proteomes" id="UP000243876"/>
    </source>
</evidence>
<feature type="binding site" evidence="11">
    <location>
        <position position="105"/>
    </location>
    <ligand>
        <name>FAD</name>
        <dbReference type="ChEBI" id="CHEBI:57692"/>
    </ligand>
</feature>
<evidence type="ECO:0000256" key="12">
    <source>
        <dbReference type="SAM" id="Phobius"/>
    </source>
</evidence>
<feature type="transmembrane region" description="Helical" evidence="12">
    <location>
        <begin position="12"/>
        <end position="32"/>
    </location>
</feature>
<evidence type="ECO:0000313" key="14">
    <source>
        <dbReference type="EMBL" id="CEQ41949.1"/>
    </source>
</evidence>
<feature type="binding site" evidence="11">
    <location>
        <position position="124"/>
    </location>
    <ligand>
        <name>FAD</name>
        <dbReference type="ChEBI" id="CHEBI:57692"/>
    </ligand>
</feature>
<keyword evidence="6" id="KW-0496">Mitochondrion</keyword>
<dbReference type="InterPro" id="IPR001433">
    <property type="entry name" value="OxRdtase_FAD/NAD-bd"/>
</dbReference>
<feature type="binding site" evidence="11">
    <location>
        <position position="202"/>
    </location>
    <ligand>
        <name>FAD</name>
        <dbReference type="ChEBI" id="CHEBI:57692"/>
    </ligand>
</feature>
<evidence type="ECO:0000256" key="11">
    <source>
        <dbReference type="PIRSR" id="PIRSR601834-1"/>
    </source>
</evidence>
<feature type="binding site" evidence="11">
    <location>
        <position position="122"/>
    </location>
    <ligand>
        <name>FAD</name>
        <dbReference type="ChEBI" id="CHEBI:57692"/>
    </ligand>
</feature>
<dbReference type="AlphaFoldDB" id="A0A0D6EPT5"/>